<gene>
    <name evidence="1" type="ORF">FLJC2902T_04330</name>
</gene>
<dbReference type="STRING" id="1341181.FLJC2902T_04330"/>
<organism evidence="1 2">
    <name type="scientific">Flavobacterium limnosediminis JC2902</name>
    <dbReference type="NCBI Taxonomy" id="1341181"/>
    <lineage>
        <taxon>Bacteria</taxon>
        <taxon>Pseudomonadati</taxon>
        <taxon>Bacteroidota</taxon>
        <taxon>Flavobacteriia</taxon>
        <taxon>Flavobacteriales</taxon>
        <taxon>Flavobacteriaceae</taxon>
        <taxon>Flavobacterium</taxon>
    </lineage>
</organism>
<dbReference type="EMBL" id="AVGG01000001">
    <property type="protein sequence ID" value="ESU29951.1"/>
    <property type="molecule type" value="Genomic_DNA"/>
</dbReference>
<dbReference type="OrthoDB" id="893802at2"/>
<keyword evidence="2" id="KW-1185">Reference proteome</keyword>
<name>V6STI2_9FLAO</name>
<evidence type="ECO:0000313" key="1">
    <source>
        <dbReference type="EMBL" id="ESU29951.1"/>
    </source>
</evidence>
<dbReference type="RefSeq" id="WP_023578128.1">
    <property type="nucleotide sequence ID" value="NZ_AVGG01000001.1"/>
</dbReference>
<protein>
    <submittedName>
        <fullName evidence="1">Uncharacterized protein</fullName>
    </submittedName>
</protein>
<dbReference type="Proteomes" id="UP000018004">
    <property type="component" value="Unassembled WGS sequence"/>
</dbReference>
<accession>V6STI2</accession>
<evidence type="ECO:0000313" key="2">
    <source>
        <dbReference type="Proteomes" id="UP000018004"/>
    </source>
</evidence>
<reference evidence="1 2" key="1">
    <citation type="submission" date="2013-08" db="EMBL/GenBank/DDBJ databases">
        <title>Flavobacterium limnosediminis JC2902 genome sequencing.</title>
        <authorList>
            <person name="Lee K."/>
            <person name="Yi H."/>
            <person name="Park S."/>
            <person name="Chun J."/>
        </authorList>
    </citation>
    <scope>NUCLEOTIDE SEQUENCE [LARGE SCALE GENOMIC DNA]</scope>
    <source>
        <strain evidence="1 2">JC2902</strain>
    </source>
</reference>
<dbReference type="PATRIC" id="fig|1341181.4.peg.428"/>
<comment type="caution">
    <text evidence="1">The sequence shown here is derived from an EMBL/GenBank/DDBJ whole genome shotgun (WGS) entry which is preliminary data.</text>
</comment>
<sequence length="138" mass="15871">MRKIFLLILIPFLYLSCTKEPETEDVAFELLPVNEVELPVSFNVNKENIIRIKFVRPTECHAFNKFYFEKDGSSRTIAVESTVFKYDNGGCAVLQNNNVATQNLKFNPDQTGEYTLKFWNGKDSNGVDLFLTYTILVE</sequence>
<dbReference type="eggNOG" id="ENOG5032Y35">
    <property type="taxonomic scope" value="Bacteria"/>
</dbReference>
<dbReference type="AlphaFoldDB" id="V6STI2"/>
<proteinExistence type="predicted"/>